<evidence type="ECO:0000313" key="4">
    <source>
        <dbReference type="EMBL" id="VDN53931.1"/>
    </source>
</evidence>
<dbReference type="InterPro" id="IPR050361">
    <property type="entry name" value="MPP/UQCRC_Complex"/>
</dbReference>
<evidence type="ECO:0000256" key="2">
    <source>
        <dbReference type="ARBA" id="ARBA00007261"/>
    </source>
</evidence>
<evidence type="ECO:0000259" key="3">
    <source>
        <dbReference type="Pfam" id="PF05193"/>
    </source>
</evidence>
<accession>A0A0N4UQY4</accession>
<dbReference type="GO" id="GO:0005739">
    <property type="term" value="C:mitochondrion"/>
    <property type="evidence" value="ECO:0007669"/>
    <property type="project" value="TreeGrafter"/>
</dbReference>
<evidence type="ECO:0000256" key="1">
    <source>
        <dbReference type="ARBA" id="ARBA00002123"/>
    </source>
</evidence>
<dbReference type="WBParaSite" id="DME_0001044801-mRNA-1">
    <property type="protein sequence ID" value="DME_0001044801-mRNA-1"/>
    <property type="gene ID" value="DME_0001044801"/>
</dbReference>
<dbReference type="Pfam" id="PF05193">
    <property type="entry name" value="Peptidase_M16_C"/>
    <property type="match status" value="1"/>
</dbReference>
<feature type="domain" description="Peptidase M16 C-terminal" evidence="3">
    <location>
        <begin position="1"/>
        <end position="193"/>
    </location>
</feature>
<evidence type="ECO:0000313" key="5">
    <source>
        <dbReference type="Proteomes" id="UP000038040"/>
    </source>
</evidence>
<gene>
    <name evidence="4" type="ORF">DME_LOCUS3904</name>
</gene>
<dbReference type="Proteomes" id="UP000274756">
    <property type="component" value="Unassembled WGS sequence"/>
</dbReference>
<comment type="function">
    <text evidence="1">Substrate recognition and binding subunit of the essential mitochondrial processing protease (MPP), which cleaves the mitochondrial sequence off newly imported precursors proteins.</text>
</comment>
<dbReference type="AlphaFoldDB" id="A0A0N4UQY4"/>
<comment type="similarity">
    <text evidence="2">Belongs to the peptidase M16 family.</text>
</comment>
<protein>
    <submittedName>
        <fullName evidence="7">Peptidase_M16_C domain-containing protein</fullName>
    </submittedName>
</protein>
<dbReference type="InterPro" id="IPR007863">
    <property type="entry name" value="Peptidase_M16_C"/>
</dbReference>
<dbReference type="Proteomes" id="UP000038040">
    <property type="component" value="Unplaced"/>
</dbReference>
<dbReference type="Gene3D" id="3.30.830.10">
    <property type="entry name" value="Metalloenzyme, LuxS/M16 peptidase-like"/>
    <property type="match status" value="1"/>
</dbReference>
<keyword evidence="6" id="KW-1185">Reference proteome</keyword>
<evidence type="ECO:0000313" key="6">
    <source>
        <dbReference type="Proteomes" id="UP000274756"/>
    </source>
</evidence>
<dbReference type="GO" id="GO:0046872">
    <property type="term" value="F:metal ion binding"/>
    <property type="evidence" value="ECO:0007669"/>
    <property type="project" value="InterPro"/>
</dbReference>
<sequence>MVVAAVGVDHDLLVSLSESLFDPSKAIWASDSSIVPSNIPLIDNSVAQYVGGEKLVEKDLSNMALGPSPFPNLAHLVIGFESCGFKDDDFVAFCVLQSLMGGGGSFSAGGPGKGMYTRLYVDVLNRYPWMYSATAFNLSYADSGIFYIQASSDPSKVKIFQIADTASVIAEQFLLLLKGVVTKEELNRAKTQLKSQLMMNLEVRPVMFEDLSRQVLGHGLRRKPSEYVAKIDAVTSNDLLRISERMLSKRPSIVGYGDLKKFPDYKRFYEVFAKRSISEMKKRSFFGFDSPNI</sequence>
<name>A0A0N4UQY4_DRAME</name>
<dbReference type="OrthoDB" id="277191at2759"/>
<dbReference type="STRING" id="318479.A0A0N4UQY4"/>
<reference evidence="4 6" key="2">
    <citation type="submission" date="2018-11" db="EMBL/GenBank/DDBJ databases">
        <authorList>
            <consortium name="Pathogen Informatics"/>
        </authorList>
    </citation>
    <scope>NUCLEOTIDE SEQUENCE [LARGE SCALE GENOMIC DNA]</scope>
</reference>
<dbReference type="EMBL" id="UYYG01000213">
    <property type="protein sequence ID" value="VDN53931.1"/>
    <property type="molecule type" value="Genomic_DNA"/>
</dbReference>
<dbReference type="PANTHER" id="PTHR11851">
    <property type="entry name" value="METALLOPROTEASE"/>
    <property type="match status" value="1"/>
</dbReference>
<proteinExistence type="inferred from homology"/>
<reference evidence="7" key="1">
    <citation type="submission" date="2017-02" db="UniProtKB">
        <authorList>
            <consortium name="WormBaseParasite"/>
        </authorList>
    </citation>
    <scope>IDENTIFICATION</scope>
</reference>
<dbReference type="InterPro" id="IPR011249">
    <property type="entry name" value="Metalloenz_LuxS/M16"/>
</dbReference>
<dbReference type="PANTHER" id="PTHR11851:SF49">
    <property type="entry name" value="MITOCHONDRIAL-PROCESSING PEPTIDASE SUBUNIT ALPHA"/>
    <property type="match status" value="1"/>
</dbReference>
<evidence type="ECO:0000313" key="7">
    <source>
        <dbReference type="WBParaSite" id="DME_0001044801-mRNA-1"/>
    </source>
</evidence>
<organism evidence="5 7">
    <name type="scientific">Dracunculus medinensis</name>
    <name type="common">Guinea worm</name>
    <dbReference type="NCBI Taxonomy" id="318479"/>
    <lineage>
        <taxon>Eukaryota</taxon>
        <taxon>Metazoa</taxon>
        <taxon>Ecdysozoa</taxon>
        <taxon>Nematoda</taxon>
        <taxon>Chromadorea</taxon>
        <taxon>Rhabditida</taxon>
        <taxon>Spirurina</taxon>
        <taxon>Dracunculoidea</taxon>
        <taxon>Dracunculidae</taxon>
        <taxon>Dracunculus</taxon>
    </lineage>
</organism>
<dbReference type="GO" id="GO:0006627">
    <property type="term" value="P:protein processing involved in protein targeting to mitochondrion"/>
    <property type="evidence" value="ECO:0007669"/>
    <property type="project" value="TreeGrafter"/>
</dbReference>
<dbReference type="SUPFAM" id="SSF63411">
    <property type="entry name" value="LuxS/MPP-like metallohydrolase"/>
    <property type="match status" value="1"/>
</dbReference>